<gene>
    <name evidence="2" type="ORF">SETIT_1G261600v2</name>
</gene>
<reference evidence="2" key="2">
    <citation type="submission" date="2015-07" db="EMBL/GenBank/DDBJ databases">
        <authorList>
            <person name="Noorani M."/>
        </authorList>
    </citation>
    <scope>NUCLEOTIDE SEQUENCE</scope>
    <source>
        <strain evidence="2">Yugu1</strain>
    </source>
</reference>
<dbReference type="AlphaFoldDB" id="A0A368PPU5"/>
<feature type="compositionally biased region" description="Basic and acidic residues" evidence="1">
    <location>
        <begin position="110"/>
        <end position="121"/>
    </location>
</feature>
<protein>
    <recommendedName>
        <fullName evidence="3">DUF834 domain-containing protein</fullName>
    </recommendedName>
</protein>
<evidence type="ECO:0008006" key="3">
    <source>
        <dbReference type="Google" id="ProtNLM"/>
    </source>
</evidence>
<sequence length="121" mass="12322">MAVAGPHCLGSADLGGRGRQIHQWRLIGVGGVPRRWSLSGLRSGTAPAGSNGCGADGGGSDSSAIGDVRKETAVAQGGSSRVRPEEAAAARGRSSRAPPRESGGGVGNEQRARERDERRHA</sequence>
<dbReference type="EMBL" id="CM003528">
    <property type="protein sequence ID" value="RCV07643.1"/>
    <property type="molecule type" value="Genomic_DNA"/>
</dbReference>
<reference evidence="2" key="1">
    <citation type="journal article" date="2012" name="Nat. Biotechnol.">
        <title>Reference genome sequence of the model plant Setaria.</title>
        <authorList>
            <person name="Bennetzen J.L."/>
            <person name="Schmutz J."/>
            <person name="Wang H."/>
            <person name="Percifield R."/>
            <person name="Hawkins J."/>
            <person name="Pontaroli A.C."/>
            <person name="Estep M."/>
            <person name="Feng L."/>
            <person name="Vaughn J.N."/>
            <person name="Grimwood J."/>
            <person name="Jenkins J."/>
            <person name="Barry K."/>
            <person name="Lindquist E."/>
            <person name="Hellsten U."/>
            <person name="Deshpande S."/>
            <person name="Wang X."/>
            <person name="Wu X."/>
            <person name="Mitros T."/>
            <person name="Triplett J."/>
            <person name="Yang X."/>
            <person name="Ye C.Y."/>
            <person name="Mauro-Herrera M."/>
            <person name="Wang L."/>
            <person name="Li P."/>
            <person name="Sharma M."/>
            <person name="Sharma R."/>
            <person name="Ronald P.C."/>
            <person name="Panaud O."/>
            <person name="Kellogg E.A."/>
            <person name="Brutnell T.P."/>
            <person name="Doust A.N."/>
            <person name="Tuskan G.A."/>
            <person name="Rokhsar D."/>
            <person name="Devos K.M."/>
        </authorList>
    </citation>
    <scope>NUCLEOTIDE SEQUENCE [LARGE SCALE GENOMIC DNA]</scope>
    <source>
        <strain evidence="2">Yugu1</strain>
    </source>
</reference>
<evidence type="ECO:0000313" key="2">
    <source>
        <dbReference type="EMBL" id="RCV07643.1"/>
    </source>
</evidence>
<feature type="compositionally biased region" description="Gly residues" evidence="1">
    <location>
        <begin position="51"/>
        <end position="60"/>
    </location>
</feature>
<feature type="region of interest" description="Disordered" evidence="1">
    <location>
        <begin position="38"/>
        <end position="121"/>
    </location>
</feature>
<proteinExistence type="predicted"/>
<feature type="compositionally biased region" description="Low complexity" evidence="1">
    <location>
        <begin position="89"/>
        <end position="101"/>
    </location>
</feature>
<name>A0A368PPU5_SETIT</name>
<organism evidence="2">
    <name type="scientific">Setaria italica</name>
    <name type="common">Foxtail millet</name>
    <name type="synonym">Panicum italicum</name>
    <dbReference type="NCBI Taxonomy" id="4555"/>
    <lineage>
        <taxon>Eukaryota</taxon>
        <taxon>Viridiplantae</taxon>
        <taxon>Streptophyta</taxon>
        <taxon>Embryophyta</taxon>
        <taxon>Tracheophyta</taxon>
        <taxon>Spermatophyta</taxon>
        <taxon>Magnoliopsida</taxon>
        <taxon>Liliopsida</taxon>
        <taxon>Poales</taxon>
        <taxon>Poaceae</taxon>
        <taxon>PACMAD clade</taxon>
        <taxon>Panicoideae</taxon>
        <taxon>Panicodae</taxon>
        <taxon>Paniceae</taxon>
        <taxon>Cenchrinae</taxon>
        <taxon>Setaria</taxon>
    </lineage>
</organism>
<evidence type="ECO:0000256" key="1">
    <source>
        <dbReference type="SAM" id="MobiDB-lite"/>
    </source>
</evidence>
<accession>A0A368PPU5</accession>